<dbReference type="Gene3D" id="3.40.50.720">
    <property type="entry name" value="NAD(P)-binding Rossmann-like Domain"/>
    <property type="match status" value="2"/>
</dbReference>
<dbReference type="CDD" id="cd12164">
    <property type="entry name" value="GDH_like_2"/>
    <property type="match status" value="1"/>
</dbReference>
<evidence type="ECO:0000256" key="2">
    <source>
        <dbReference type="ARBA" id="ARBA00023027"/>
    </source>
</evidence>
<gene>
    <name evidence="4" type="ORF">ACFSTE_10335</name>
</gene>
<accession>A0ABW5N7P7</accession>
<dbReference type="SUPFAM" id="SSF51735">
    <property type="entry name" value="NAD(P)-binding Rossmann-fold domains"/>
    <property type="match status" value="1"/>
</dbReference>
<protein>
    <submittedName>
        <fullName evidence="4">2-hydroxyacid dehydrogenase</fullName>
    </submittedName>
</protein>
<feature type="domain" description="D-isomer specific 2-hydroxyacid dehydrogenase NAD-binding" evidence="3">
    <location>
        <begin position="101"/>
        <end position="273"/>
    </location>
</feature>
<dbReference type="PANTHER" id="PTHR43333:SF1">
    <property type="entry name" value="D-ISOMER SPECIFIC 2-HYDROXYACID DEHYDROGENASE NAD-BINDING DOMAIN-CONTAINING PROTEIN"/>
    <property type="match status" value="1"/>
</dbReference>
<comment type="caution">
    <text evidence="4">The sequence shown here is derived from an EMBL/GenBank/DDBJ whole genome shotgun (WGS) entry which is preliminary data.</text>
</comment>
<keyword evidence="2" id="KW-0520">NAD</keyword>
<name>A0ABW5N7P7_9FLAO</name>
<dbReference type="Pfam" id="PF02826">
    <property type="entry name" value="2-Hacid_dh_C"/>
    <property type="match status" value="1"/>
</dbReference>
<dbReference type="SUPFAM" id="SSF52283">
    <property type="entry name" value="Formate/glycerate dehydrogenase catalytic domain-like"/>
    <property type="match status" value="1"/>
</dbReference>
<proteinExistence type="predicted"/>
<keyword evidence="5" id="KW-1185">Reference proteome</keyword>
<sequence>MVLIFNQKDPIPWQQALQKSLPNTKVEIYSPATNPDTVSFAVCWKPQPQLLKQFPNLQIVQSAGAGVDHITRTQQLDPDKITLSRIVDPHLSNDMWEYLLSIVLSQLKNTAVYTLANQHRQWTPLPYKRLQDMTISIMGLGNIGKHVASQFAALGARVKGWSNSPKELPQVDTYAGEAALSSFLKHTDILINILPLTSKTENILRKEILSQLNKEAYLINVGRGEHLVEQDLITLVESKHLSGATLDVFRTEPLPDKHPFWTYDNIQITPHIASITNIHSCITQIVQNYQLFRSQKTLLHTVSLQKEY</sequence>
<organism evidence="4 5">
    <name type="scientific">Aquimarina hainanensis</name>
    <dbReference type="NCBI Taxonomy" id="1578017"/>
    <lineage>
        <taxon>Bacteria</taxon>
        <taxon>Pseudomonadati</taxon>
        <taxon>Bacteroidota</taxon>
        <taxon>Flavobacteriia</taxon>
        <taxon>Flavobacteriales</taxon>
        <taxon>Flavobacteriaceae</taxon>
        <taxon>Aquimarina</taxon>
    </lineage>
</organism>
<dbReference type="PANTHER" id="PTHR43333">
    <property type="entry name" value="2-HACID_DH_C DOMAIN-CONTAINING PROTEIN"/>
    <property type="match status" value="1"/>
</dbReference>
<dbReference type="InterPro" id="IPR036291">
    <property type="entry name" value="NAD(P)-bd_dom_sf"/>
</dbReference>
<evidence type="ECO:0000259" key="3">
    <source>
        <dbReference type="Pfam" id="PF02826"/>
    </source>
</evidence>
<evidence type="ECO:0000313" key="4">
    <source>
        <dbReference type="EMBL" id="MFD2591221.1"/>
    </source>
</evidence>
<reference evidence="5" key="1">
    <citation type="journal article" date="2019" name="Int. J. Syst. Evol. Microbiol.">
        <title>The Global Catalogue of Microorganisms (GCM) 10K type strain sequencing project: providing services to taxonomists for standard genome sequencing and annotation.</title>
        <authorList>
            <consortium name="The Broad Institute Genomics Platform"/>
            <consortium name="The Broad Institute Genome Sequencing Center for Infectious Disease"/>
            <person name="Wu L."/>
            <person name="Ma J."/>
        </authorList>
    </citation>
    <scope>NUCLEOTIDE SEQUENCE [LARGE SCALE GENOMIC DNA]</scope>
    <source>
        <strain evidence="5">KCTC 42423</strain>
    </source>
</reference>
<dbReference type="EMBL" id="JBHULX010000017">
    <property type="protein sequence ID" value="MFD2591221.1"/>
    <property type="molecule type" value="Genomic_DNA"/>
</dbReference>
<dbReference type="Proteomes" id="UP001597459">
    <property type="component" value="Unassembled WGS sequence"/>
</dbReference>
<keyword evidence="1" id="KW-0560">Oxidoreductase</keyword>
<evidence type="ECO:0000313" key="5">
    <source>
        <dbReference type="Proteomes" id="UP001597459"/>
    </source>
</evidence>
<evidence type="ECO:0000256" key="1">
    <source>
        <dbReference type="ARBA" id="ARBA00023002"/>
    </source>
</evidence>
<dbReference type="InterPro" id="IPR006140">
    <property type="entry name" value="D-isomer_DH_NAD-bd"/>
</dbReference>
<dbReference type="RefSeq" id="WP_378256466.1">
    <property type="nucleotide sequence ID" value="NZ_JBHSJV010000001.1"/>
</dbReference>